<feature type="transmembrane region" description="Helical" evidence="4">
    <location>
        <begin position="102"/>
        <end position="120"/>
    </location>
</feature>
<gene>
    <name evidence="6" type="ORF">QNJ86_05285</name>
</gene>
<dbReference type="Proteomes" id="UP001232750">
    <property type="component" value="Unassembled WGS sequence"/>
</dbReference>
<keyword evidence="4" id="KW-0812">Transmembrane</keyword>
<keyword evidence="1" id="KW-0805">Transcription regulation</keyword>
<evidence type="ECO:0000256" key="2">
    <source>
        <dbReference type="ARBA" id="ARBA00023125"/>
    </source>
</evidence>
<feature type="transmembrane region" description="Helical" evidence="4">
    <location>
        <begin position="132"/>
        <end position="154"/>
    </location>
</feature>
<feature type="transmembrane region" description="Helical" evidence="4">
    <location>
        <begin position="7"/>
        <end position="25"/>
    </location>
</feature>
<dbReference type="PROSITE" id="PS51257">
    <property type="entry name" value="PROKAR_LIPOPROTEIN"/>
    <property type="match status" value="1"/>
</dbReference>
<accession>A0ABT7DKZ3</accession>
<organism evidence="6 7">
    <name type="scientific">Gordonibacter faecis</name>
    <dbReference type="NCBI Taxonomy" id="3047475"/>
    <lineage>
        <taxon>Bacteria</taxon>
        <taxon>Bacillati</taxon>
        <taxon>Actinomycetota</taxon>
        <taxon>Coriobacteriia</taxon>
        <taxon>Eggerthellales</taxon>
        <taxon>Eggerthellaceae</taxon>
        <taxon>Gordonibacter</taxon>
    </lineage>
</organism>
<keyword evidence="7" id="KW-1185">Reference proteome</keyword>
<keyword evidence="2" id="KW-0238">DNA-binding</keyword>
<keyword evidence="4" id="KW-0472">Membrane</keyword>
<feature type="transmembrane region" description="Helical" evidence="4">
    <location>
        <begin position="228"/>
        <end position="248"/>
    </location>
</feature>
<evidence type="ECO:0000313" key="7">
    <source>
        <dbReference type="Proteomes" id="UP001232750"/>
    </source>
</evidence>
<feature type="transmembrane region" description="Helical" evidence="4">
    <location>
        <begin position="160"/>
        <end position="180"/>
    </location>
</feature>
<feature type="transmembrane region" description="Helical" evidence="4">
    <location>
        <begin position="381"/>
        <end position="404"/>
    </location>
</feature>
<feature type="transmembrane region" description="Helical" evidence="4">
    <location>
        <begin position="355"/>
        <end position="375"/>
    </location>
</feature>
<keyword evidence="4" id="KW-1133">Transmembrane helix</keyword>
<dbReference type="EMBL" id="JASJEU010000012">
    <property type="protein sequence ID" value="MDJ1650203.1"/>
    <property type="molecule type" value="Genomic_DNA"/>
</dbReference>
<dbReference type="RefSeq" id="WP_283831555.1">
    <property type="nucleotide sequence ID" value="NZ_JASJEU010000012.1"/>
</dbReference>
<comment type="caution">
    <text evidence="6">The sequence shown here is derived from an EMBL/GenBank/DDBJ whole genome shotgun (WGS) entry which is preliminary data.</text>
</comment>
<name>A0ABT7DKZ3_9ACTN</name>
<feature type="transmembrane region" description="Helical" evidence="4">
    <location>
        <begin position="260"/>
        <end position="286"/>
    </location>
</feature>
<feature type="transmembrane region" description="Helical" evidence="4">
    <location>
        <begin position="293"/>
        <end position="311"/>
    </location>
</feature>
<feature type="transmembrane region" description="Helical" evidence="4">
    <location>
        <begin position="72"/>
        <end position="90"/>
    </location>
</feature>
<dbReference type="CDD" id="cd06170">
    <property type="entry name" value="LuxR_C_like"/>
    <property type="match status" value="1"/>
</dbReference>
<dbReference type="Pfam" id="PF00196">
    <property type="entry name" value="GerE"/>
    <property type="match status" value="1"/>
</dbReference>
<evidence type="ECO:0000259" key="5">
    <source>
        <dbReference type="PROSITE" id="PS50043"/>
    </source>
</evidence>
<feature type="domain" description="HTH luxR-type" evidence="5">
    <location>
        <begin position="432"/>
        <end position="497"/>
    </location>
</feature>
<evidence type="ECO:0000313" key="6">
    <source>
        <dbReference type="EMBL" id="MDJ1650203.1"/>
    </source>
</evidence>
<dbReference type="InterPro" id="IPR000792">
    <property type="entry name" value="Tscrpt_reg_LuxR_C"/>
</dbReference>
<dbReference type="PANTHER" id="PTHR44688:SF16">
    <property type="entry name" value="DNA-BINDING TRANSCRIPTIONAL ACTIVATOR DEVR_DOSR"/>
    <property type="match status" value="1"/>
</dbReference>
<feature type="transmembrane region" description="Helical" evidence="4">
    <location>
        <begin position="317"/>
        <end position="343"/>
    </location>
</feature>
<dbReference type="PANTHER" id="PTHR44688">
    <property type="entry name" value="DNA-BINDING TRANSCRIPTIONAL ACTIVATOR DEVR_DOSR"/>
    <property type="match status" value="1"/>
</dbReference>
<dbReference type="InterPro" id="IPR036388">
    <property type="entry name" value="WH-like_DNA-bd_sf"/>
</dbReference>
<dbReference type="SMART" id="SM00421">
    <property type="entry name" value="HTH_LUXR"/>
    <property type="match status" value="1"/>
</dbReference>
<protein>
    <submittedName>
        <fullName evidence="6">Helix-turn-helix transcriptional regulator</fullName>
    </submittedName>
</protein>
<dbReference type="InterPro" id="IPR016032">
    <property type="entry name" value="Sig_transdc_resp-reg_C-effctor"/>
</dbReference>
<dbReference type="Gene3D" id="1.10.10.10">
    <property type="entry name" value="Winged helix-like DNA-binding domain superfamily/Winged helix DNA-binding domain"/>
    <property type="match status" value="1"/>
</dbReference>
<dbReference type="PRINTS" id="PR00038">
    <property type="entry name" value="HTHLUXR"/>
</dbReference>
<evidence type="ECO:0000256" key="4">
    <source>
        <dbReference type="SAM" id="Phobius"/>
    </source>
</evidence>
<sequence length="507" mass="54617">MRSFLKYTPGVWQAVVGLACALMVLEIQRMPAARFVSFSMFAPVPYVVEVVVLVAVAAWYMLRPAARTSGCAALRVSVAVVAMASAWGVLYGPGVGFGNEVLLVVQMAYRVSSGLLFVLWGERLMALGARRAALAFATACLLSGVVTLVFALLGSGAVRVALGLLPVVAGALFVGYRPVVCAVPAEAGTRDVREAGDAQGAGAQARARAPFEFDKPLTRFACASKRDLLLAVGLVVLPLICRGPVISLQSSWMNVQENPAMAAFIQAGIGCGIVLAGFVALFVVVYAWNRSFVLVYELFVLPVTFIAFYTAQASVDLWFLHVLILDATYKVTLFFILMTPFLFPERSRRNPVVPLFASFAVTIGVRALFVGLYSVMTPSAFIGLATVVVLATFIGGGALAFLVIQQQANEREAMERAAAAAAQASLEERCAILARRCDLTPREREILILLAQNYRAPYIAEHLVVSPSTVKTHMRNLYSKLNVHSQAELLLLLDQESNSISTEDPLN</sequence>
<feature type="transmembrane region" description="Helical" evidence="4">
    <location>
        <begin position="37"/>
        <end position="60"/>
    </location>
</feature>
<evidence type="ECO:0000256" key="1">
    <source>
        <dbReference type="ARBA" id="ARBA00023015"/>
    </source>
</evidence>
<proteinExistence type="predicted"/>
<evidence type="ECO:0000256" key="3">
    <source>
        <dbReference type="ARBA" id="ARBA00023163"/>
    </source>
</evidence>
<dbReference type="SUPFAM" id="SSF46894">
    <property type="entry name" value="C-terminal effector domain of the bipartite response regulators"/>
    <property type="match status" value="1"/>
</dbReference>
<keyword evidence="3" id="KW-0804">Transcription</keyword>
<dbReference type="PROSITE" id="PS50043">
    <property type="entry name" value="HTH_LUXR_2"/>
    <property type="match status" value="1"/>
</dbReference>
<reference evidence="6 7" key="1">
    <citation type="submission" date="2023-05" db="EMBL/GenBank/DDBJ databases">
        <title>Gordonibacter KGMB12511T sp. nov., isolated from faeces of healthy Korean.</title>
        <authorList>
            <person name="Kim H.S."/>
            <person name="Kim J.-S."/>
            <person name="Suh M.K."/>
            <person name="Eom M.K."/>
            <person name="Do H.E."/>
            <person name="Lee J.-S."/>
        </authorList>
    </citation>
    <scope>NUCLEOTIDE SEQUENCE [LARGE SCALE GENOMIC DNA]</scope>
    <source>
        <strain evidence="6 7">KGMB12511</strain>
    </source>
</reference>